<evidence type="ECO:0000256" key="1">
    <source>
        <dbReference type="SAM" id="MobiDB-lite"/>
    </source>
</evidence>
<proteinExistence type="predicted"/>
<dbReference type="Proteomes" id="UP001515500">
    <property type="component" value="Chromosome 9"/>
</dbReference>
<organism evidence="2 3">
    <name type="scientific">Dioscorea cayennensis subsp. rotundata</name>
    <name type="common">White Guinea yam</name>
    <name type="synonym">Dioscorea rotundata</name>
    <dbReference type="NCBI Taxonomy" id="55577"/>
    <lineage>
        <taxon>Eukaryota</taxon>
        <taxon>Viridiplantae</taxon>
        <taxon>Streptophyta</taxon>
        <taxon>Embryophyta</taxon>
        <taxon>Tracheophyta</taxon>
        <taxon>Spermatophyta</taxon>
        <taxon>Magnoliopsida</taxon>
        <taxon>Liliopsida</taxon>
        <taxon>Dioscoreales</taxon>
        <taxon>Dioscoreaceae</taxon>
        <taxon>Dioscorea</taxon>
    </lineage>
</organism>
<dbReference type="RefSeq" id="XP_039132709.1">
    <property type="nucleotide sequence ID" value="XM_039276775.1"/>
</dbReference>
<accession>A0AB40BZ33</accession>
<evidence type="ECO:0000313" key="2">
    <source>
        <dbReference type="Proteomes" id="UP001515500"/>
    </source>
</evidence>
<dbReference type="AlphaFoldDB" id="A0AB40BZ33"/>
<name>A0AB40BZ33_DIOCR</name>
<gene>
    <name evidence="3" type="primary">LOC120269446</name>
</gene>
<protein>
    <submittedName>
        <fullName evidence="3">Uncharacterized protein LOC120269446</fullName>
    </submittedName>
</protein>
<reference evidence="3" key="1">
    <citation type="submission" date="2025-08" db="UniProtKB">
        <authorList>
            <consortium name="RefSeq"/>
        </authorList>
    </citation>
    <scope>IDENTIFICATION</scope>
</reference>
<sequence>MLGSYQRTSLFNNDVIHHEPTSTTKHGNITSDVEVNRLIQNAGKSKDKDKVAASRGKRKTHASSQSSFQIFRGAHNGGVVIGREAPDSSTFVTGNELFRMRNRRLAEVGVSEVGVSELSTQHSISDVSTKKNH</sequence>
<dbReference type="GeneID" id="120269446"/>
<feature type="region of interest" description="Disordered" evidence="1">
    <location>
        <begin position="40"/>
        <end position="66"/>
    </location>
</feature>
<keyword evidence="2" id="KW-1185">Reference proteome</keyword>
<evidence type="ECO:0000313" key="3">
    <source>
        <dbReference type="RefSeq" id="XP_039132709.1"/>
    </source>
</evidence>